<evidence type="ECO:0000256" key="5">
    <source>
        <dbReference type="ARBA" id="ARBA00023239"/>
    </source>
</evidence>
<evidence type="ECO:0000313" key="8">
    <source>
        <dbReference type="EnsemblMetazoa" id="GMOY004065-PA"/>
    </source>
</evidence>
<dbReference type="InterPro" id="IPR013785">
    <property type="entry name" value="Aldolase_TIM"/>
</dbReference>
<dbReference type="AlphaFoldDB" id="A0A1B0FJN3"/>
<proteinExistence type="inferred from homology"/>
<name>A0A1B0FJN3_GLOMM</name>
<dbReference type="PANTHER" id="PTHR42738">
    <property type="entry name" value="HYDROXYMETHYLGLUTARYL-COA LYASE"/>
    <property type="match status" value="1"/>
</dbReference>
<keyword evidence="9" id="KW-1185">Reference proteome</keyword>
<dbReference type="PhylomeDB" id="A0A1B0FJN3"/>
<evidence type="ECO:0000256" key="4">
    <source>
        <dbReference type="ARBA" id="ARBA00022723"/>
    </source>
</evidence>
<dbReference type="EMBL" id="CCAG010002844">
    <property type="status" value="NOT_ANNOTATED_CDS"/>
    <property type="molecule type" value="Genomic_DNA"/>
</dbReference>
<dbReference type="InterPro" id="IPR043594">
    <property type="entry name" value="HMGL"/>
</dbReference>
<dbReference type="Gene3D" id="3.20.20.70">
    <property type="entry name" value="Aldolase class I"/>
    <property type="match status" value="1"/>
</dbReference>
<keyword evidence="4" id="KW-0479">Metal-binding</keyword>
<evidence type="ECO:0000256" key="2">
    <source>
        <dbReference type="ARBA" id="ARBA00009405"/>
    </source>
</evidence>
<organism evidence="8 9">
    <name type="scientific">Glossina morsitans morsitans</name>
    <name type="common">Savannah tsetse fly</name>
    <dbReference type="NCBI Taxonomy" id="37546"/>
    <lineage>
        <taxon>Eukaryota</taxon>
        <taxon>Metazoa</taxon>
        <taxon>Ecdysozoa</taxon>
        <taxon>Arthropoda</taxon>
        <taxon>Hexapoda</taxon>
        <taxon>Insecta</taxon>
        <taxon>Pterygota</taxon>
        <taxon>Neoptera</taxon>
        <taxon>Endopterygota</taxon>
        <taxon>Diptera</taxon>
        <taxon>Brachycera</taxon>
        <taxon>Muscomorpha</taxon>
        <taxon>Hippoboscoidea</taxon>
        <taxon>Glossinidae</taxon>
        <taxon>Glossina</taxon>
    </lineage>
</organism>
<dbReference type="GO" id="GO:0046872">
    <property type="term" value="F:metal ion binding"/>
    <property type="evidence" value="ECO:0007669"/>
    <property type="project" value="UniProtKB-KW"/>
</dbReference>
<dbReference type="GO" id="GO:0004419">
    <property type="term" value="F:hydroxymethylglutaryl-CoA lyase activity"/>
    <property type="evidence" value="ECO:0007669"/>
    <property type="project" value="UniProtKB-EC"/>
</dbReference>
<comment type="similarity">
    <text evidence="2">Belongs to the HMG-CoA lyase family.</text>
</comment>
<evidence type="ECO:0000256" key="1">
    <source>
        <dbReference type="ARBA" id="ARBA00005143"/>
    </source>
</evidence>
<dbReference type="Proteomes" id="UP000092444">
    <property type="component" value="Unassembled WGS sequence"/>
</dbReference>
<dbReference type="GO" id="GO:0046951">
    <property type="term" value="P:ketone body biosynthetic process"/>
    <property type="evidence" value="ECO:0007669"/>
    <property type="project" value="TreeGrafter"/>
</dbReference>
<protein>
    <recommendedName>
        <fullName evidence="3">hydroxymethylglutaryl-CoA lyase</fullName>
        <ecNumber evidence="3">4.1.3.4</ecNumber>
    </recommendedName>
</protein>
<evidence type="ECO:0000313" key="9">
    <source>
        <dbReference type="Proteomes" id="UP000092444"/>
    </source>
</evidence>
<evidence type="ECO:0000256" key="3">
    <source>
        <dbReference type="ARBA" id="ARBA00012910"/>
    </source>
</evidence>
<evidence type="ECO:0000259" key="7">
    <source>
        <dbReference type="Pfam" id="PF00682"/>
    </source>
</evidence>
<dbReference type="VEuPathDB" id="VectorBase:GMOY004065"/>
<dbReference type="EnsemblMetazoa" id="GMOY004065-RA">
    <property type="protein sequence ID" value="GMOY004065-PA"/>
    <property type="gene ID" value="GMOY004065"/>
</dbReference>
<comment type="pathway">
    <text evidence="1">Metabolic intermediate metabolism; (S)-3-hydroxy-3-methylglutaryl-CoA degradation; acetoacetate from (S)-3-hydroxy-3-methylglutaryl-CoA: step 1/1.</text>
</comment>
<dbReference type="SUPFAM" id="SSF51569">
    <property type="entry name" value="Aldolase"/>
    <property type="match status" value="1"/>
</dbReference>
<dbReference type="UniPathway" id="UPA00896">
    <property type="reaction ID" value="UER00863"/>
</dbReference>
<dbReference type="GO" id="GO:0006552">
    <property type="term" value="P:L-leucine catabolic process"/>
    <property type="evidence" value="ECO:0007669"/>
    <property type="project" value="TreeGrafter"/>
</dbReference>
<accession>A0A1B0FJN3</accession>
<reference evidence="8" key="1">
    <citation type="submission" date="2020-05" db="UniProtKB">
        <authorList>
            <consortium name="EnsemblMetazoa"/>
        </authorList>
    </citation>
    <scope>IDENTIFICATION</scope>
    <source>
        <strain evidence="8">Yale</strain>
    </source>
</reference>
<sequence length="283" mass="31701">MKNSSLSNVLQNLYIGVRSEIVILNFIIPEESSTDEHQFKPIMSIKNSTWVNVDMAFFFYVVLTTRKNIVSPKWVPEMADSAEVYNCIKKFPGIVYPALTPNESLLRIGAKEMATFGTASDAQSFKNRPKALNVSGPFWKFAHKDDTKVCGYVSTVVTCLYEGPIKPLEVRKVVEAFYGMESYEFSLGDTIGIGIPGTISKMLDEVVRVVPPKKLPVHFHDKYVIDTSVSGLGGCLYARGASCNVTTEDCAKTYYLPFTCFTETSKDLLATPNRFILYRQRFA</sequence>
<dbReference type="EC" id="4.1.3.4" evidence="3"/>
<dbReference type="PANTHER" id="PTHR42738:SF7">
    <property type="entry name" value="HYDROXYMETHYLGLUTARYL-COA LYASE"/>
    <property type="match status" value="1"/>
</dbReference>
<dbReference type="InterPro" id="IPR000891">
    <property type="entry name" value="PYR_CT"/>
</dbReference>
<evidence type="ECO:0000256" key="6">
    <source>
        <dbReference type="ARBA" id="ARBA00049877"/>
    </source>
</evidence>
<dbReference type="Pfam" id="PF00682">
    <property type="entry name" value="HMGL-like"/>
    <property type="match status" value="1"/>
</dbReference>
<feature type="domain" description="Pyruvate carboxyltransferase" evidence="7">
    <location>
        <begin position="148"/>
        <end position="223"/>
    </location>
</feature>
<keyword evidence="5" id="KW-0456">Lyase</keyword>
<dbReference type="STRING" id="37546.A0A1B0FJN3"/>
<comment type="catalytic activity">
    <reaction evidence="6">
        <text>(3S)-3-hydroxy-3-methylglutaryl-CoA = acetoacetate + acetyl-CoA</text>
        <dbReference type="Rhea" id="RHEA:24404"/>
        <dbReference type="ChEBI" id="CHEBI:13705"/>
        <dbReference type="ChEBI" id="CHEBI:43074"/>
        <dbReference type="ChEBI" id="CHEBI:57288"/>
        <dbReference type="EC" id="4.1.3.4"/>
    </reaction>
</comment>